<sequence>MVNSKRPSLMTNDTIKCNFGYDEEENWSPGYELYSRNKAPNVSRRPFISPQRTVPHRRWTLPHRCELFLNRLTVSFVKETVNASSNRHNPRHMISTHAYFVRISNYSPPDF</sequence>
<name>A0AAV4Y9W5_CAEEX</name>
<evidence type="ECO:0000313" key="1">
    <source>
        <dbReference type="EMBL" id="GIZ04017.1"/>
    </source>
</evidence>
<accession>A0AAV4Y9W5</accession>
<gene>
    <name evidence="1" type="ORF">CEXT_360051</name>
</gene>
<dbReference type="EMBL" id="BPLR01019023">
    <property type="protein sequence ID" value="GIZ04017.1"/>
    <property type="molecule type" value="Genomic_DNA"/>
</dbReference>
<keyword evidence="2" id="KW-1185">Reference proteome</keyword>
<proteinExistence type="predicted"/>
<evidence type="ECO:0000313" key="2">
    <source>
        <dbReference type="Proteomes" id="UP001054945"/>
    </source>
</evidence>
<protein>
    <submittedName>
        <fullName evidence="1">Uncharacterized protein</fullName>
    </submittedName>
</protein>
<organism evidence="1 2">
    <name type="scientific">Caerostris extrusa</name>
    <name type="common">Bark spider</name>
    <name type="synonym">Caerostris bankana</name>
    <dbReference type="NCBI Taxonomy" id="172846"/>
    <lineage>
        <taxon>Eukaryota</taxon>
        <taxon>Metazoa</taxon>
        <taxon>Ecdysozoa</taxon>
        <taxon>Arthropoda</taxon>
        <taxon>Chelicerata</taxon>
        <taxon>Arachnida</taxon>
        <taxon>Araneae</taxon>
        <taxon>Araneomorphae</taxon>
        <taxon>Entelegynae</taxon>
        <taxon>Araneoidea</taxon>
        <taxon>Araneidae</taxon>
        <taxon>Caerostris</taxon>
    </lineage>
</organism>
<reference evidence="1 2" key="1">
    <citation type="submission" date="2021-06" db="EMBL/GenBank/DDBJ databases">
        <title>Caerostris extrusa draft genome.</title>
        <authorList>
            <person name="Kono N."/>
            <person name="Arakawa K."/>
        </authorList>
    </citation>
    <scope>NUCLEOTIDE SEQUENCE [LARGE SCALE GENOMIC DNA]</scope>
</reference>
<dbReference type="Proteomes" id="UP001054945">
    <property type="component" value="Unassembled WGS sequence"/>
</dbReference>
<dbReference type="AlphaFoldDB" id="A0AAV4Y9W5"/>
<comment type="caution">
    <text evidence="1">The sequence shown here is derived from an EMBL/GenBank/DDBJ whole genome shotgun (WGS) entry which is preliminary data.</text>
</comment>